<dbReference type="SUPFAM" id="SSF56420">
    <property type="entry name" value="Peptide deformylase"/>
    <property type="match status" value="1"/>
</dbReference>
<dbReference type="GO" id="GO:0046872">
    <property type="term" value="F:metal ion binding"/>
    <property type="evidence" value="ECO:0007669"/>
    <property type="project" value="UniProtKB-KW"/>
</dbReference>
<proteinExistence type="inferred from homology"/>
<evidence type="ECO:0000313" key="3">
    <source>
        <dbReference type="EMBL" id="RZS54349.1"/>
    </source>
</evidence>
<comment type="similarity">
    <text evidence="1 2">Belongs to the polypeptide deformylase family.</text>
</comment>
<comment type="cofactor">
    <cofactor evidence="2">
        <name>Fe(2+)</name>
        <dbReference type="ChEBI" id="CHEBI:29033"/>
    </cofactor>
    <text evidence="2">Binds 1 Fe(2+) ion.</text>
</comment>
<comment type="function">
    <text evidence="2">Removes the formyl group from the N-terminal Met of newly synthesized proteins. Requires at least a dipeptide for an efficient rate of reaction. N-terminal L-methionine is a prerequisite for activity but the enzyme has broad specificity at other positions.</text>
</comment>
<dbReference type="RefSeq" id="WP_130486128.1">
    <property type="nucleotide sequence ID" value="NZ_SGWW01000005.1"/>
</dbReference>
<dbReference type="NCBIfam" id="TIGR00079">
    <property type="entry name" value="pept_deformyl"/>
    <property type="match status" value="1"/>
</dbReference>
<dbReference type="PIRSF" id="PIRSF004749">
    <property type="entry name" value="Pep_def"/>
    <property type="match status" value="1"/>
</dbReference>
<feature type="binding site" evidence="2">
    <location>
        <position position="135"/>
    </location>
    <ligand>
        <name>Fe cation</name>
        <dbReference type="ChEBI" id="CHEBI:24875"/>
    </ligand>
</feature>
<feature type="active site" evidence="2">
    <location>
        <position position="132"/>
    </location>
</feature>
<keyword evidence="4" id="KW-1185">Reference proteome</keyword>
<keyword evidence="2" id="KW-0479">Metal-binding</keyword>
<dbReference type="InterPro" id="IPR036821">
    <property type="entry name" value="Peptide_deformylase_sf"/>
</dbReference>
<dbReference type="GO" id="GO:0006412">
    <property type="term" value="P:translation"/>
    <property type="evidence" value="ECO:0007669"/>
    <property type="project" value="UniProtKB-UniRule"/>
</dbReference>
<dbReference type="PANTHER" id="PTHR10458">
    <property type="entry name" value="PEPTIDE DEFORMYLASE"/>
    <property type="match status" value="1"/>
</dbReference>
<sequence length="166" mass="18562">MTVRPIRLFGDPVLRSRTDEVTTIDDRVRQLVADLLDTVQVPGRAGVAANQIGVGLRVFSFFVDERLGYVINPRLVEVRGEPEPVDEGCLSVPGLAYPRMRHPWARVEGIDLEGNAVIVEGEGLLAQALQHETDHLDGRVYVEGLEPELKREAMRAIRGAEWFQRP</sequence>
<name>A0A4Q7LLC8_9MICO</name>
<dbReference type="AlphaFoldDB" id="A0A4Q7LLC8"/>
<feature type="binding site" evidence="2">
    <location>
        <position position="131"/>
    </location>
    <ligand>
        <name>Fe cation</name>
        <dbReference type="ChEBI" id="CHEBI:24875"/>
    </ligand>
</feature>
<dbReference type="GO" id="GO:0042586">
    <property type="term" value="F:peptide deformylase activity"/>
    <property type="evidence" value="ECO:0007669"/>
    <property type="project" value="UniProtKB-UniRule"/>
</dbReference>
<keyword evidence="2" id="KW-0378">Hydrolase</keyword>
<gene>
    <name evidence="2" type="primary">def</name>
    <name evidence="3" type="ORF">EV141_2346</name>
</gene>
<evidence type="ECO:0000256" key="2">
    <source>
        <dbReference type="HAMAP-Rule" id="MF_00163"/>
    </source>
</evidence>
<comment type="caution">
    <text evidence="3">The sequence shown here is derived from an EMBL/GenBank/DDBJ whole genome shotgun (WGS) entry which is preliminary data.</text>
</comment>
<keyword evidence="2" id="KW-0648">Protein biosynthesis</keyword>
<dbReference type="CDD" id="cd00487">
    <property type="entry name" value="Pep_deformylase"/>
    <property type="match status" value="1"/>
</dbReference>
<dbReference type="PANTHER" id="PTHR10458:SF22">
    <property type="entry name" value="PEPTIDE DEFORMYLASE"/>
    <property type="match status" value="1"/>
</dbReference>
<accession>A0A4Q7LLC8</accession>
<dbReference type="NCBIfam" id="NF001159">
    <property type="entry name" value="PRK00150.1-3"/>
    <property type="match status" value="1"/>
</dbReference>
<dbReference type="EMBL" id="SGWW01000005">
    <property type="protein sequence ID" value="RZS54349.1"/>
    <property type="molecule type" value="Genomic_DNA"/>
</dbReference>
<protein>
    <recommendedName>
        <fullName evidence="2">Peptide deformylase</fullName>
        <shortName evidence="2">PDF</shortName>
        <ecNumber evidence="2">3.5.1.88</ecNumber>
    </recommendedName>
    <alternativeName>
        <fullName evidence="2">Polypeptide deformylase</fullName>
    </alternativeName>
</protein>
<evidence type="ECO:0000256" key="1">
    <source>
        <dbReference type="ARBA" id="ARBA00010759"/>
    </source>
</evidence>
<dbReference type="Gene3D" id="3.90.45.10">
    <property type="entry name" value="Peptide deformylase"/>
    <property type="match status" value="1"/>
</dbReference>
<dbReference type="EC" id="3.5.1.88" evidence="2"/>
<reference evidence="3 4" key="1">
    <citation type="journal article" date="2015" name="Stand. Genomic Sci.">
        <title>Genomic Encyclopedia of Bacterial and Archaeal Type Strains, Phase III: the genomes of soil and plant-associated and newly described type strains.</title>
        <authorList>
            <person name="Whitman W.B."/>
            <person name="Woyke T."/>
            <person name="Klenk H.P."/>
            <person name="Zhou Y."/>
            <person name="Lilburn T.G."/>
            <person name="Beck B.J."/>
            <person name="De Vos P."/>
            <person name="Vandamme P."/>
            <person name="Eisen J.A."/>
            <person name="Garrity G."/>
            <person name="Hugenholtz P."/>
            <person name="Kyrpides N.C."/>
        </authorList>
    </citation>
    <scope>NUCLEOTIDE SEQUENCE [LARGE SCALE GENOMIC DNA]</scope>
    <source>
        <strain evidence="3 4">CV2</strain>
    </source>
</reference>
<organism evidence="3 4">
    <name type="scientific">Microcella putealis</name>
    <dbReference type="NCBI Taxonomy" id="337005"/>
    <lineage>
        <taxon>Bacteria</taxon>
        <taxon>Bacillati</taxon>
        <taxon>Actinomycetota</taxon>
        <taxon>Actinomycetes</taxon>
        <taxon>Micrococcales</taxon>
        <taxon>Microbacteriaceae</taxon>
        <taxon>Microcella</taxon>
    </lineage>
</organism>
<feature type="binding site" evidence="2">
    <location>
        <position position="89"/>
    </location>
    <ligand>
        <name>Fe cation</name>
        <dbReference type="ChEBI" id="CHEBI:24875"/>
    </ligand>
</feature>
<comment type="catalytic activity">
    <reaction evidence="2">
        <text>N-terminal N-formyl-L-methionyl-[peptide] + H2O = N-terminal L-methionyl-[peptide] + formate</text>
        <dbReference type="Rhea" id="RHEA:24420"/>
        <dbReference type="Rhea" id="RHEA-COMP:10639"/>
        <dbReference type="Rhea" id="RHEA-COMP:10640"/>
        <dbReference type="ChEBI" id="CHEBI:15377"/>
        <dbReference type="ChEBI" id="CHEBI:15740"/>
        <dbReference type="ChEBI" id="CHEBI:49298"/>
        <dbReference type="ChEBI" id="CHEBI:64731"/>
        <dbReference type="EC" id="3.5.1.88"/>
    </reaction>
</comment>
<dbReference type="InterPro" id="IPR023635">
    <property type="entry name" value="Peptide_deformylase"/>
</dbReference>
<dbReference type="OrthoDB" id="9804313at2"/>
<dbReference type="Pfam" id="PF01327">
    <property type="entry name" value="Pep_deformylase"/>
    <property type="match status" value="1"/>
</dbReference>
<dbReference type="PRINTS" id="PR01576">
    <property type="entry name" value="PDEFORMYLASE"/>
</dbReference>
<dbReference type="Proteomes" id="UP000293519">
    <property type="component" value="Unassembled WGS sequence"/>
</dbReference>
<keyword evidence="2" id="KW-0408">Iron</keyword>
<evidence type="ECO:0000313" key="4">
    <source>
        <dbReference type="Proteomes" id="UP000293519"/>
    </source>
</evidence>
<dbReference type="HAMAP" id="MF_00163">
    <property type="entry name" value="Pep_deformylase"/>
    <property type="match status" value="1"/>
</dbReference>